<gene>
    <name evidence="2" type="ORF">KCX82_16975</name>
</gene>
<dbReference type="InterPro" id="IPR003206">
    <property type="entry name" value="Diol/glycerol_deHydtase_lsu"/>
</dbReference>
<dbReference type="Proteomes" id="UP000675664">
    <property type="component" value="Unassembled WGS sequence"/>
</dbReference>
<reference evidence="2" key="1">
    <citation type="submission" date="2021-04" db="EMBL/GenBank/DDBJ databases">
        <title>Sinoanaerobacter chloroacetimidivorans sp. nov., an obligate anaerobic bacterium isolated from anaerobic sludge.</title>
        <authorList>
            <person name="Bao Y."/>
        </authorList>
    </citation>
    <scope>NUCLEOTIDE SEQUENCE</scope>
    <source>
        <strain evidence="2">BAD-6</strain>
    </source>
</reference>
<evidence type="ECO:0000313" key="2">
    <source>
        <dbReference type="EMBL" id="MBR0599580.1"/>
    </source>
</evidence>
<reference evidence="2" key="2">
    <citation type="submission" date="2021-04" db="EMBL/GenBank/DDBJ databases">
        <authorList>
            <person name="Liu J."/>
        </authorList>
    </citation>
    <scope>NUCLEOTIDE SEQUENCE</scope>
    <source>
        <strain evidence="2">BAD-6</strain>
    </source>
</reference>
<dbReference type="InterPro" id="IPR036999">
    <property type="entry name" value="Diol/glycerol_deHase_lsu_sf"/>
</dbReference>
<dbReference type="RefSeq" id="WP_227019715.1">
    <property type="nucleotide sequence ID" value="NZ_JAGSND010000014.1"/>
</dbReference>
<dbReference type="EMBL" id="JAGSND010000014">
    <property type="protein sequence ID" value="MBR0599580.1"/>
    <property type="molecule type" value="Genomic_DNA"/>
</dbReference>
<comment type="caution">
    <text evidence="2">The sequence shown here is derived from an EMBL/GenBank/DDBJ whole genome shotgun (WGS) entry which is preliminary data.</text>
</comment>
<dbReference type="GO" id="GO:0031419">
    <property type="term" value="F:cobalamin binding"/>
    <property type="evidence" value="ECO:0007669"/>
    <property type="project" value="InterPro"/>
</dbReference>
<dbReference type="Gene3D" id="3.20.20.350">
    <property type="entry name" value="Diol/glycerol dehydratase, large subunit"/>
    <property type="match status" value="1"/>
</dbReference>
<evidence type="ECO:0000313" key="3">
    <source>
        <dbReference type="Proteomes" id="UP000675664"/>
    </source>
</evidence>
<keyword evidence="3" id="KW-1185">Reference proteome</keyword>
<accession>A0A8J7W5I3</accession>
<dbReference type="SUPFAM" id="SSF51703">
    <property type="entry name" value="Cobalamin (vitamin B12)-dependent enzymes"/>
    <property type="match status" value="1"/>
</dbReference>
<dbReference type="Pfam" id="PF02286">
    <property type="entry name" value="Dehydratase_LU"/>
    <property type="match status" value="1"/>
</dbReference>
<dbReference type="NCBIfam" id="NF011979">
    <property type="entry name" value="PRK15444.1"/>
    <property type="match status" value="1"/>
</dbReference>
<proteinExistence type="predicted"/>
<dbReference type="GO" id="GO:0016836">
    <property type="term" value="F:hydro-lyase activity"/>
    <property type="evidence" value="ECO:0007669"/>
    <property type="project" value="InterPro"/>
</dbReference>
<evidence type="ECO:0000259" key="1">
    <source>
        <dbReference type="Pfam" id="PF02286"/>
    </source>
</evidence>
<sequence length="554" mass="61381">MKRSKRFEKLEKMPINQDGFSYEWEEVGLITMESPNDPKPSIRIENGRIMEMDGKERKDFDSLDRFIADYGINVQDADMSMAIDSLEIARMLVDIHVSRQEIVKICGGCTPAKLVEVINHLNVVEMMMAQMKMRARKNPANQAHATNLDDNPVLIAADAAEEALRGFAEVETTCALARYAPFNAIALMLGAQTGRAGVLNQCSMEEATELELGMRGFTSYAETLSVYGTETVLIDGGDTAYSKAFLASAYASRGIKIRFTSGTGSEVLMGNAEQKSMLYLEVRCLYLTKACGVQGIQNGSINAIPLVAALPNGFRAIAAENLIASMLNIEVAAGNDTAFTHSDFRRGVKLAMQFMPGTDYITSGYGGIPNLDNVFAGSNEDCDDYDDWYVLQRDMKVDGGIKPIKEEEAIAVRNKAARVCQTVFQCLGLPEITDEEVEAATYAYCYQDMPPRNKAEDMKAATDMMERGITGFDIVKGLYENGFEDIAERVMKMLKQRVIGDYLHTSSVLDDQFRVMSAINNQNDYMGPGTGYRVSDERWAELKEKFNALKPQDV</sequence>
<dbReference type="AlphaFoldDB" id="A0A8J7W5I3"/>
<organism evidence="2 3">
    <name type="scientific">Sinanaerobacter chloroacetimidivorans</name>
    <dbReference type="NCBI Taxonomy" id="2818044"/>
    <lineage>
        <taxon>Bacteria</taxon>
        <taxon>Bacillati</taxon>
        <taxon>Bacillota</taxon>
        <taxon>Clostridia</taxon>
        <taxon>Peptostreptococcales</taxon>
        <taxon>Anaerovoracaceae</taxon>
        <taxon>Sinanaerobacter</taxon>
    </lineage>
</organism>
<dbReference type="InterPro" id="IPR016176">
    <property type="entry name" value="Cbl-dep_enz_cat"/>
</dbReference>
<protein>
    <submittedName>
        <fullName evidence="2">Propanediol/glycerol family dehydratase large subunit</fullName>
    </submittedName>
</protein>
<feature type="domain" description="Diol/glycerol dehydratase large subunit" evidence="1">
    <location>
        <begin position="2"/>
        <end position="552"/>
    </location>
</feature>
<name>A0A8J7W5I3_9FIRM</name>